<dbReference type="OMA" id="MRTDHAT"/>
<protein>
    <recommendedName>
        <fullName evidence="9">Cep57 centrosome microtubule-binding domain-containing protein</fullName>
    </recommendedName>
</protein>
<dbReference type="InterPro" id="IPR024957">
    <property type="entry name" value="Cep57_MT-bd_dom"/>
</dbReference>
<organism evidence="7 8">
    <name type="scientific">Agaricus bisporus var. burnettii (strain JB137-S8 / ATCC MYA-4627 / FGSC 10392)</name>
    <name type="common">White button mushroom</name>
    <dbReference type="NCBI Taxonomy" id="597362"/>
    <lineage>
        <taxon>Eukaryota</taxon>
        <taxon>Fungi</taxon>
        <taxon>Dikarya</taxon>
        <taxon>Basidiomycota</taxon>
        <taxon>Agaricomycotina</taxon>
        <taxon>Agaricomycetes</taxon>
        <taxon>Agaricomycetidae</taxon>
        <taxon>Agaricales</taxon>
        <taxon>Agaricineae</taxon>
        <taxon>Agaricaceae</taxon>
        <taxon>Agaricus</taxon>
    </lineage>
</organism>
<dbReference type="InParanoid" id="K5XVA4"/>
<feature type="compositionally biased region" description="Basic residues" evidence="4">
    <location>
        <begin position="240"/>
        <end position="252"/>
    </location>
</feature>
<dbReference type="GeneID" id="18831135"/>
<evidence type="ECO:0000256" key="4">
    <source>
        <dbReference type="SAM" id="MobiDB-lite"/>
    </source>
</evidence>
<feature type="region of interest" description="Disordered" evidence="4">
    <location>
        <begin position="203"/>
        <end position="224"/>
    </location>
</feature>
<feature type="compositionally biased region" description="Acidic residues" evidence="4">
    <location>
        <begin position="798"/>
        <end position="812"/>
    </location>
</feature>
<feature type="region of interest" description="Disordered" evidence="4">
    <location>
        <begin position="565"/>
        <end position="631"/>
    </location>
</feature>
<evidence type="ECO:0000256" key="2">
    <source>
        <dbReference type="ARBA" id="ARBA00022490"/>
    </source>
</evidence>
<feature type="region of interest" description="Disordered" evidence="4">
    <location>
        <begin position="759"/>
        <end position="820"/>
    </location>
</feature>
<sequence length="921" mass="104206">MPRTAPLIPNDELEHTRIQLEHNLRYSEAAIHLSSATESAHSDDDDDDIDSLEYPRHNSNPVYNDFPSLEHRYPVEDDVPGHGWSYRTGDDYEEGINPYGAESLSTAAHHASAVTLGAGLVGRGARRDMSLSGAEYDPERPLNDIIAGVTSKLSIFDTPSRSKRATFDSITNNPLVVEDSAELDHILETGSQPPLSRAVRIASPVTSGSSSHSDTDQGPPTLQARPKLSDALRDVALSPKKSHSPPIHRHKPQASSSGGGSRRPSASHVATPHPAKRTNNFPSQAQQQNLVAQPPSPSSSKESRFTRMAHGLAKEIEREKGKLKASASTKRSGPGPDNLFHDGTHGHGPKTWQRDKSRIQLPDVTGITNAIESPAKLTAEYYAYRAEGRLRETENRLLKTLNIVHNKIQQLEEENGISRRRVRELEMELEDCKRDVLRERTRLIEQEEILKQRQASLRMAKGKGRARDYPADTSQLHERYKEVVEEKKALETLINSLRTQLTRLTQELSAHRELLTELRTLRDVDSATLREKSAEITLLKSEVERLAGEVEVLRDVVEEGLRERRAAREASSQQDNIEQDVPPVLERQDELDESEDEEEAEDEELEIEAENASRTMALDKTIRTNRATEGSRGARFIDSAEFERISAEIDERRSDHSISADLSQFSHSRSPAYSPSPRSRRHRKADSFVQRPCSPEPISDIENEDEADVRPSAPPLVEAQTLRSSRRRKAEPEASFPKIRGKRLERLFFAAPEHDPRTCTTCNQRRRESDEHPVSLAWRNRRTQTTRQTRHRRASHEQEDEGFAEEGDEIEQPLERGQRRERSLQDINEVRLIARQEGLPPQTIVARIIRELEDDFTHYKSIYIELADQYKEMDAASNVAQRNTLARHLREVVDVLEQKGDQIASLYDQLKFKDKAGRARV</sequence>
<feature type="coiled-coil region" evidence="3">
    <location>
        <begin position="480"/>
        <end position="549"/>
    </location>
</feature>
<evidence type="ECO:0008006" key="9">
    <source>
        <dbReference type="Google" id="ProtNLM"/>
    </source>
</evidence>
<feature type="compositionally biased region" description="Basic and acidic residues" evidence="4">
    <location>
        <begin position="312"/>
        <end position="322"/>
    </location>
</feature>
<comment type="subcellular location">
    <subcellularLocation>
        <location evidence="1">Cytoplasm</location>
    </subcellularLocation>
</comment>
<dbReference type="GO" id="GO:0005737">
    <property type="term" value="C:cytoplasm"/>
    <property type="evidence" value="ECO:0007669"/>
    <property type="project" value="UniProtKB-SubCell"/>
</dbReference>
<dbReference type="RefSeq" id="XP_007329738.1">
    <property type="nucleotide sequence ID" value="XM_007329676.1"/>
</dbReference>
<accession>K5XVA4</accession>
<dbReference type="Gene3D" id="1.20.58.90">
    <property type="match status" value="1"/>
</dbReference>
<dbReference type="AlphaFoldDB" id="K5XVA4"/>
<keyword evidence="2" id="KW-0963">Cytoplasm</keyword>
<dbReference type="GO" id="GO:0008017">
    <property type="term" value="F:microtubule binding"/>
    <property type="evidence" value="ECO:0007669"/>
    <property type="project" value="InterPro"/>
</dbReference>
<feature type="coiled-coil region" evidence="3">
    <location>
        <begin position="394"/>
        <end position="442"/>
    </location>
</feature>
<name>K5XVA4_AGABU</name>
<dbReference type="Proteomes" id="UP000008493">
    <property type="component" value="Unassembled WGS sequence"/>
</dbReference>
<evidence type="ECO:0000313" key="8">
    <source>
        <dbReference type="Proteomes" id="UP000008493"/>
    </source>
</evidence>
<keyword evidence="8" id="KW-1185">Reference proteome</keyword>
<dbReference type="Pfam" id="PF14197">
    <property type="entry name" value="Cep57_CLD_2"/>
    <property type="match status" value="1"/>
</dbReference>
<feature type="domain" description="PPC89 centrosome localisation" evidence="6">
    <location>
        <begin position="490"/>
        <end position="561"/>
    </location>
</feature>
<feature type="region of interest" description="Disordered" evidence="4">
    <location>
        <begin position="35"/>
        <end position="74"/>
    </location>
</feature>
<feature type="domain" description="Cep57 centrosome microtubule-binding" evidence="5">
    <location>
        <begin position="837"/>
        <end position="908"/>
    </location>
</feature>
<dbReference type="InterPro" id="IPR025925">
    <property type="entry name" value="PPC89_CLD"/>
</dbReference>
<dbReference type="OrthoDB" id="76453at2759"/>
<feature type="region of interest" description="Disordered" evidence="4">
    <location>
        <begin position="650"/>
        <end position="735"/>
    </location>
</feature>
<feature type="compositionally biased region" description="Basic residues" evidence="4">
    <location>
        <begin position="779"/>
        <end position="794"/>
    </location>
</feature>
<dbReference type="HOGENOM" id="CLU_007735_0_0_1"/>
<proteinExistence type="predicted"/>
<evidence type="ECO:0000313" key="7">
    <source>
        <dbReference type="EMBL" id="EKM79065.1"/>
    </source>
</evidence>
<evidence type="ECO:0000259" key="6">
    <source>
        <dbReference type="Pfam" id="PF14197"/>
    </source>
</evidence>
<feature type="region of interest" description="Disordered" evidence="4">
    <location>
        <begin position="238"/>
        <end position="353"/>
    </location>
</feature>
<reference evidence="8" key="1">
    <citation type="journal article" date="2012" name="Proc. Natl. Acad. Sci. U.S.A.">
        <title>Genome sequence of the button mushroom Agaricus bisporus reveals mechanisms governing adaptation to a humic-rich ecological niche.</title>
        <authorList>
            <person name="Morin E."/>
            <person name="Kohler A."/>
            <person name="Baker A.R."/>
            <person name="Foulongne-Oriol M."/>
            <person name="Lombard V."/>
            <person name="Nagy L.G."/>
            <person name="Ohm R.A."/>
            <person name="Patyshakuliyeva A."/>
            <person name="Brun A."/>
            <person name="Aerts A.L."/>
            <person name="Bailey A.M."/>
            <person name="Billette C."/>
            <person name="Coutinho P.M."/>
            <person name="Deakin G."/>
            <person name="Doddapaneni H."/>
            <person name="Floudas D."/>
            <person name="Grimwood J."/>
            <person name="Hilden K."/>
            <person name="Kuees U."/>
            <person name="LaButti K.M."/>
            <person name="Lapidus A."/>
            <person name="Lindquist E.A."/>
            <person name="Lucas S.M."/>
            <person name="Murat C."/>
            <person name="Riley R.W."/>
            <person name="Salamov A.A."/>
            <person name="Schmutz J."/>
            <person name="Subramanian V."/>
            <person name="Woesten H.A.B."/>
            <person name="Xu J."/>
            <person name="Eastwood D.C."/>
            <person name="Foster G.D."/>
            <person name="Sonnenberg A.S."/>
            <person name="Cullen D."/>
            <person name="de Vries R.P."/>
            <person name="Lundell T."/>
            <person name="Hibbett D.S."/>
            <person name="Henrissat B."/>
            <person name="Burton K.S."/>
            <person name="Kerrigan R.W."/>
            <person name="Challen M.P."/>
            <person name="Grigoriev I.V."/>
            <person name="Martin F."/>
        </authorList>
    </citation>
    <scope>NUCLEOTIDE SEQUENCE [LARGE SCALE GENOMIC DNA]</scope>
    <source>
        <strain evidence="8">JB137-S8 / ATCC MYA-4627 / FGSC 10392</strain>
    </source>
</reference>
<dbReference type="Pfam" id="PF06657">
    <property type="entry name" value="Cep57_MT_bd"/>
    <property type="match status" value="1"/>
</dbReference>
<dbReference type="EMBL" id="JH971390">
    <property type="protein sequence ID" value="EKM79065.1"/>
    <property type="molecule type" value="Genomic_DNA"/>
</dbReference>
<feature type="compositionally biased region" description="Polar residues" evidence="4">
    <location>
        <begin position="277"/>
        <end position="291"/>
    </location>
</feature>
<feature type="compositionally biased region" description="Low complexity" evidence="4">
    <location>
        <begin position="666"/>
        <end position="677"/>
    </location>
</feature>
<evidence type="ECO:0000256" key="1">
    <source>
        <dbReference type="ARBA" id="ARBA00004496"/>
    </source>
</evidence>
<dbReference type="KEGG" id="abp:AGABI1DRAFT73828"/>
<dbReference type="eggNOG" id="ENOG502S31Z">
    <property type="taxonomic scope" value="Eukaryota"/>
</dbReference>
<gene>
    <name evidence="7" type="ORF">AGABI1DRAFT_73828</name>
</gene>
<evidence type="ECO:0000259" key="5">
    <source>
        <dbReference type="Pfam" id="PF06657"/>
    </source>
</evidence>
<feature type="compositionally biased region" description="Acidic residues" evidence="4">
    <location>
        <begin position="589"/>
        <end position="609"/>
    </location>
</feature>
<evidence type="ECO:0000256" key="3">
    <source>
        <dbReference type="SAM" id="Coils"/>
    </source>
</evidence>
<feature type="compositionally biased region" description="Polar residues" evidence="4">
    <location>
        <begin position="204"/>
        <end position="220"/>
    </location>
</feature>
<keyword evidence="3" id="KW-0175">Coiled coil</keyword>